<protein>
    <submittedName>
        <fullName evidence="4">Uncharacterized protein</fullName>
    </submittedName>
</protein>
<evidence type="ECO:0000313" key="5">
    <source>
        <dbReference type="Proteomes" id="UP000280036"/>
    </source>
</evidence>
<feature type="transmembrane region" description="Helical" evidence="2">
    <location>
        <begin position="288"/>
        <end position="309"/>
    </location>
</feature>
<sequence>MAWLMNKICYGVFLMGWYPFVVLPLIAIILIIQIYSLIAMKLPQYLIFGIGFNESFNQAEMPVLFLRLAIISIVVFAVLLAISGIRLHFHRDGEPNPVKVAFKYSFIATLWLVGLPILIYLFSVFINILLVLIVGEDGSEISNNIFEALWQKKWNISKSEWMSFTKPGPERYKISFGAYYNTEWGFGPIVIVLGFALAAGTLYPLIMGLISLMEKIFQQFFLFIIAPFVAASAISDDGAKMRTWQQLYMRKSFVIISLLVSIQVFSAFIQRSIEWVDKLPDVHFAMKIILMIVILGGGAMAATTTSSIVGEFLGEAVSAKDTLNETKRVIGGAIALGGGAVAAAKFAHKAVKGASSAAKITGGFIKNGKLGARQAKDKINLNKAKKAGLISKEDYKSQKNLLKENHLQEKENKKQEKELRKNEGWSKTSDAKLAKKSNKLNKKINNKNLTDDQIRELTARRDKMNGVLDARLGRNSEKKLKGSVSENHNTNVNVLRGQGSFAATPDGKVGLSDRNRDADDTLKSSLDASIKKGGQIKGESLGESWKKIWDPKARKGKK</sequence>
<feature type="transmembrane region" description="Helical" evidence="2">
    <location>
        <begin position="106"/>
        <end position="134"/>
    </location>
</feature>
<feature type="compositionally biased region" description="Basic and acidic residues" evidence="1">
    <location>
        <begin position="544"/>
        <end position="558"/>
    </location>
</feature>
<feature type="transmembrane region" description="Helical" evidence="2">
    <location>
        <begin position="217"/>
        <end position="235"/>
    </location>
</feature>
<feature type="region of interest" description="Disordered" evidence="1">
    <location>
        <begin position="498"/>
        <end position="558"/>
    </location>
</feature>
<keyword evidence="2" id="KW-0812">Transmembrane</keyword>
<dbReference type="AlphaFoldDB" id="A0A3P8MEU8"/>
<reference evidence="3" key="2">
    <citation type="submission" date="2022-07" db="EMBL/GenBank/DDBJ databases">
        <title>Complete genome of Mycoplasma caviae type strain G122.</title>
        <authorList>
            <person name="Spergser J."/>
        </authorList>
    </citation>
    <scope>NUCLEOTIDE SEQUENCE</scope>
    <source>
        <strain evidence="3">G122</strain>
    </source>
</reference>
<dbReference type="NCBIfam" id="NF045889">
    <property type="entry name" value="ICE_Mbov_0396_TM"/>
    <property type="match status" value="1"/>
</dbReference>
<dbReference type="EMBL" id="UZVY01000001">
    <property type="protein sequence ID" value="VDR42336.1"/>
    <property type="molecule type" value="Genomic_DNA"/>
</dbReference>
<feature type="compositionally biased region" description="Basic and acidic residues" evidence="1">
    <location>
        <begin position="511"/>
        <end position="522"/>
    </location>
</feature>
<organism evidence="4 5">
    <name type="scientific">Mycoplasmopsis caviae</name>
    <dbReference type="NCBI Taxonomy" id="55603"/>
    <lineage>
        <taxon>Bacteria</taxon>
        <taxon>Bacillati</taxon>
        <taxon>Mycoplasmatota</taxon>
        <taxon>Mycoplasmoidales</taxon>
        <taxon>Metamycoplasmataceae</taxon>
        <taxon>Mycoplasmopsis</taxon>
    </lineage>
</organism>
<feature type="compositionally biased region" description="Basic residues" evidence="1">
    <location>
        <begin position="434"/>
        <end position="445"/>
    </location>
</feature>
<feature type="transmembrane region" description="Helical" evidence="2">
    <location>
        <begin position="12"/>
        <end position="38"/>
    </location>
</feature>
<feature type="compositionally biased region" description="Basic and acidic residues" evidence="1">
    <location>
        <begin position="403"/>
        <end position="433"/>
    </location>
</feature>
<dbReference type="Proteomes" id="UP000280036">
    <property type="component" value="Unassembled WGS sequence"/>
</dbReference>
<dbReference type="Proteomes" id="UP001058569">
    <property type="component" value="Chromosome"/>
</dbReference>
<evidence type="ECO:0000256" key="2">
    <source>
        <dbReference type="SAM" id="Phobius"/>
    </source>
</evidence>
<evidence type="ECO:0000313" key="6">
    <source>
        <dbReference type="Proteomes" id="UP001058569"/>
    </source>
</evidence>
<keyword evidence="2" id="KW-1133">Transmembrane helix</keyword>
<dbReference type="OrthoDB" id="394047at2"/>
<keyword evidence="2" id="KW-0472">Membrane</keyword>
<gene>
    <name evidence="4" type="ORF">NCTC10126_00856</name>
    <name evidence="3" type="ORF">NPA07_03240</name>
</gene>
<dbReference type="EMBL" id="CP101806">
    <property type="protein sequence ID" value="UUD34811.1"/>
    <property type="molecule type" value="Genomic_DNA"/>
</dbReference>
<evidence type="ECO:0000256" key="1">
    <source>
        <dbReference type="SAM" id="MobiDB-lite"/>
    </source>
</evidence>
<feature type="transmembrane region" description="Helical" evidence="2">
    <location>
        <begin position="247"/>
        <end position="268"/>
    </location>
</feature>
<proteinExistence type="predicted"/>
<reference evidence="4 5" key="1">
    <citation type="submission" date="2018-12" db="EMBL/GenBank/DDBJ databases">
        <authorList>
            <consortium name="Pathogen Informatics"/>
        </authorList>
    </citation>
    <scope>NUCLEOTIDE SEQUENCE [LARGE SCALE GENOMIC DNA]</scope>
    <source>
        <strain evidence="4 5">NCTC10126</strain>
    </source>
</reference>
<evidence type="ECO:0000313" key="3">
    <source>
        <dbReference type="EMBL" id="UUD34811.1"/>
    </source>
</evidence>
<keyword evidence="6" id="KW-1185">Reference proteome</keyword>
<name>A0A3P8MEU8_9BACT</name>
<feature type="transmembrane region" description="Helical" evidence="2">
    <location>
        <begin position="185"/>
        <end position="205"/>
    </location>
</feature>
<accession>A0A3P8MEU8</accession>
<feature type="region of interest" description="Disordered" evidence="1">
    <location>
        <begin position="403"/>
        <end position="447"/>
    </location>
</feature>
<dbReference type="NCBIfam" id="NF045848">
    <property type="entry name" value="MMCAP2_0566_fam"/>
    <property type="match status" value="1"/>
</dbReference>
<feature type="transmembrane region" description="Helical" evidence="2">
    <location>
        <begin position="64"/>
        <end position="85"/>
    </location>
</feature>
<dbReference type="RefSeq" id="WP_126118528.1">
    <property type="nucleotide sequence ID" value="NZ_CP101806.1"/>
</dbReference>
<evidence type="ECO:0000313" key="4">
    <source>
        <dbReference type="EMBL" id="VDR42336.1"/>
    </source>
</evidence>